<protein>
    <submittedName>
        <fullName evidence="2">TfoX/Sxy family protein</fullName>
    </submittedName>
</protein>
<dbReference type="InterPro" id="IPR007077">
    <property type="entry name" value="TfoX_C"/>
</dbReference>
<gene>
    <name evidence="2" type="ORF">Q9295_04380</name>
</gene>
<dbReference type="Gene3D" id="1.10.150.20">
    <property type="entry name" value="5' to 3' exonuclease, C-terminal subdomain"/>
    <property type="match status" value="1"/>
</dbReference>
<evidence type="ECO:0000313" key="3">
    <source>
        <dbReference type="Proteomes" id="UP001239680"/>
    </source>
</evidence>
<sequence>MPTDPPDPISAIRNLGPASEANFAKAGIHTASALRALGADEAYARLLASGTAPHFISYYVLVMALQGRPWNDAKGAEKLALRAKFDAIKAAMGPKDKGRSDLEAALSMIGVVERR</sequence>
<dbReference type="EMBL" id="JAVDBT010000003">
    <property type="protein sequence ID" value="MDQ2065598.1"/>
    <property type="molecule type" value="Genomic_DNA"/>
</dbReference>
<accession>A0ABU0VV89</accession>
<proteinExistence type="predicted"/>
<feature type="domain" description="TfoX C-terminal" evidence="1">
    <location>
        <begin position="8"/>
        <end position="84"/>
    </location>
</feature>
<dbReference type="RefSeq" id="WP_306679284.1">
    <property type="nucleotide sequence ID" value="NZ_JAVDBT010000003.1"/>
</dbReference>
<dbReference type="PANTHER" id="PTHR36121:SF1">
    <property type="entry name" value="PROTEIN SXY"/>
    <property type="match status" value="1"/>
</dbReference>
<dbReference type="Proteomes" id="UP001239680">
    <property type="component" value="Unassembled WGS sequence"/>
</dbReference>
<keyword evidence="3" id="KW-1185">Reference proteome</keyword>
<dbReference type="InterPro" id="IPR047525">
    <property type="entry name" value="TfoX-like"/>
</dbReference>
<reference evidence="2 3" key="1">
    <citation type="submission" date="2023-08" db="EMBL/GenBank/DDBJ databases">
        <title>Characterization of two Paracoccaceae strains isolated from Phycosphere and proposal of Xinfangfangia lacusdiani sp. nov.</title>
        <authorList>
            <person name="Deng Y."/>
            <person name="Zhang Y.Q."/>
        </authorList>
    </citation>
    <scope>NUCLEOTIDE SEQUENCE [LARGE SCALE GENOMIC DNA]</scope>
    <source>
        <strain evidence="2 3">CPCC 101601</strain>
    </source>
</reference>
<dbReference type="Pfam" id="PF04994">
    <property type="entry name" value="TfoX_C"/>
    <property type="match status" value="1"/>
</dbReference>
<evidence type="ECO:0000259" key="1">
    <source>
        <dbReference type="Pfam" id="PF04994"/>
    </source>
</evidence>
<comment type="caution">
    <text evidence="2">The sequence shown here is derived from an EMBL/GenBank/DDBJ whole genome shotgun (WGS) entry which is preliminary data.</text>
</comment>
<dbReference type="PANTHER" id="PTHR36121">
    <property type="entry name" value="PROTEIN SXY"/>
    <property type="match status" value="1"/>
</dbReference>
<organism evidence="2 3">
    <name type="scientific">Pseudogemmobacter lacusdianii</name>
    <dbReference type="NCBI Taxonomy" id="3069608"/>
    <lineage>
        <taxon>Bacteria</taxon>
        <taxon>Pseudomonadati</taxon>
        <taxon>Pseudomonadota</taxon>
        <taxon>Alphaproteobacteria</taxon>
        <taxon>Rhodobacterales</taxon>
        <taxon>Paracoccaceae</taxon>
        <taxon>Pseudogemmobacter</taxon>
    </lineage>
</organism>
<name>A0ABU0VV89_9RHOB</name>
<evidence type="ECO:0000313" key="2">
    <source>
        <dbReference type="EMBL" id="MDQ2065598.1"/>
    </source>
</evidence>